<name>A0A8X8Y887_SALSN</name>
<protein>
    <submittedName>
        <fullName evidence="2">Uncharacterized protein</fullName>
    </submittedName>
</protein>
<comment type="caution">
    <text evidence="2">The sequence shown here is derived from an EMBL/GenBank/DDBJ whole genome shotgun (WGS) entry which is preliminary data.</text>
</comment>
<keyword evidence="3" id="KW-1185">Reference proteome</keyword>
<feature type="region of interest" description="Disordered" evidence="1">
    <location>
        <begin position="51"/>
        <end position="79"/>
    </location>
</feature>
<gene>
    <name evidence="2" type="ORF">SASPL_111980</name>
</gene>
<evidence type="ECO:0000256" key="1">
    <source>
        <dbReference type="SAM" id="MobiDB-lite"/>
    </source>
</evidence>
<dbReference type="Proteomes" id="UP000298416">
    <property type="component" value="Unassembled WGS sequence"/>
</dbReference>
<evidence type="ECO:0000313" key="2">
    <source>
        <dbReference type="EMBL" id="KAG6427733.1"/>
    </source>
</evidence>
<organism evidence="2">
    <name type="scientific">Salvia splendens</name>
    <name type="common">Scarlet sage</name>
    <dbReference type="NCBI Taxonomy" id="180675"/>
    <lineage>
        <taxon>Eukaryota</taxon>
        <taxon>Viridiplantae</taxon>
        <taxon>Streptophyta</taxon>
        <taxon>Embryophyta</taxon>
        <taxon>Tracheophyta</taxon>
        <taxon>Spermatophyta</taxon>
        <taxon>Magnoliopsida</taxon>
        <taxon>eudicotyledons</taxon>
        <taxon>Gunneridae</taxon>
        <taxon>Pentapetalae</taxon>
        <taxon>asterids</taxon>
        <taxon>lamiids</taxon>
        <taxon>Lamiales</taxon>
        <taxon>Lamiaceae</taxon>
        <taxon>Nepetoideae</taxon>
        <taxon>Mentheae</taxon>
        <taxon>Salviinae</taxon>
        <taxon>Salvia</taxon>
        <taxon>Salvia subgen. Calosphace</taxon>
        <taxon>core Calosphace</taxon>
    </lineage>
</organism>
<reference evidence="2" key="2">
    <citation type="submission" date="2020-08" db="EMBL/GenBank/DDBJ databases">
        <title>Plant Genome Project.</title>
        <authorList>
            <person name="Zhang R.-G."/>
        </authorList>
    </citation>
    <scope>NUCLEOTIDE SEQUENCE</scope>
    <source>
        <strain evidence="2">Huo1</strain>
        <tissue evidence="2">Leaf</tissue>
    </source>
</reference>
<accession>A0A8X8Y887</accession>
<evidence type="ECO:0000313" key="3">
    <source>
        <dbReference type="Proteomes" id="UP000298416"/>
    </source>
</evidence>
<dbReference type="EMBL" id="PNBA02000004">
    <property type="protein sequence ID" value="KAG6427733.1"/>
    <property type="molecule type" value="Genomic_DNA"/>
</dbReference>
<proteinExistence type="predicted"/>
<dbReference type="AlphaFoldDB" id="A0A8X8Y887"/>
<sequence length="79" mass="8450">MPPPPITPPIINPPGDNAPAFVLLASLYPTGRRKTTTGGHVPYRYPEARAVPRRTGRVSPRGNWEPGGERMLPGAAKAP</sequence>
<reference evidence="2" key="1">
    <citation type="submission" date="2018-01" db="EMBL/GenBank/DDBJ databases">
        <authorList>
            <person name="Mao J.F."/>
        </authorList>
    </citation>
    <scope>NUCLEOTIDE SEQUENCE</scope>
    <source>
        <strain evidence="2">Huo1</strain>
        <tissue evidence="2">Leaf</tissue>
    </source>
</reference>